<proteinExistence type="predicted"/>
<feature type="domain" description="Alpha/beta hydrolase" evidence="1">
    <location>
        <begin position="244"/>
        <end position="630"/>
    </location>
</feature>
<dbReference type="EMBL" id="JAAVNE010000026">
    <property type="protein sequence ID" value="NKC32385.1"/>
    <property type="molecule type" value="Genomic_DNA"/>
</dbReference>
<organism evidence="2 3">
    <name type="scientific">Falsiroseomonas selenitidurans</name>
    <dbReference type="NCBI Taxonomy" id="2716335"/>
    <lineage>
        <taxon>Bacteria</taxon>
        <taxon>Pseudomonadati</taxon>
        <taxon>Pseudomonadota</taxon>
        <taxon>Alphaproteobacteria</taxon>
        <taxon>Acetobacterales</taxon>
        <taxon>Roseomonadaceae</taxon>
        <taxon>Falsiroseomonas</taxon>
    </lineage>
</organism>
<dbReference type="Pfam" id="PF20091">
    <property type="entry name" value="Abhydrolase_10"/>
    <property type="match status" value="1"/>
</dbReference>
<evidence type="ECO:0000259" key="1">
    <source>
        <dbReference type="Pfam" id="PF20091"/>
    </source>
</evidence>
<comment type="caution">
    <text evidence="2">The sequence shown here is derived from an EMBL/GenBank/DDBJ whole genome shotgun (WGS) entry which is preliminary data.</text>
</comment>
<reference evidence="2 3" key="1">
    <citation type="submission" date="2020-03" db="EMBL/GenBank/DDBJ databases">
        <title>Roseomonas selenitidurans sp. nov. isolated from urban soil.</title>
        <authorList>
            <person name="Liu H."/>
        </authorList>
    </citation>
    <scope>NUCLEOTIDE SEQUENCE [LARGE SCALE GENOMIC DNA]</scope>
    <source>
        <strain evidence="2 3">BU-1</strain>
    </source>
</reference>
<keyword evidence="3" id="KW-1185">Reference proteome</keyword>
<protein>
    <recommendedName>
        <fullName evidence="1">Alpha/beta hydrolase domain-containing protein</fullName>
    </recommendedName>
</protein>
<evidence type="ECO:0000313" key="3">
    <source>
        <dbReference type="Proteomes" id="UP000787635"/>
    </source>
</evidence>
<sequence length="643" mass="68639">MGAFALLAAGALPARAEVVRFDITAREAAALGGREFGASGQAEKITARATLALDPAHPRNAVIVDLDRAPRNADGRVEAMTEVVILRPARPNGTLLFEVLNRGRKLLPGWVQDTSTAAGIRLQQPDDAGNGFLLEQGFTLVWAGWQADSPAAPGALRIEVPTVAGLTGPSREEWPAASRPGPQRVTLSYPLADRASARLTVRARTDMDRQTPAGLGFTFIDDSTLEITRPDGIAAGAILELTYTARDTRVMGMGLAAIRDVTSFLRRATGPENPLAANGRPGVDRAIGLGISQSGRVLRDVLYFGMNEDEAGRLVFEGMMPVIPGARRSFTNARFAQPGRNPGPQYDRLFPVLGFPFTYAVMEDKVGGRRDGILLRCQQTNTCPVIMHMDSEFEFWGSQASLLVTDTQGNHHDLPANVRAYLVSGTPHGNAWNAVARRIAACRMALNPMTQGPALRALIVAMERWVRDGVEPPASRFPTLAAGTLTRPAMVYPEIPGLPYRGQYVRAELVEQTAPLPRATGSYPLFLPRAGLDGNAVGGIRQPILEAPRATYVGWNAQAAGDGPQEICTQVGGVVPFAETRAARLAAGDPRPSIEELYPTPAAYVAAVRQASARLVAERLLLPADAEAAVTAAEAGTLARLAP</sequence>
<accession>A0ABX1E6M4</accession>
<dbReference type="Proteomes" id="UP000787635">
    <property type="component" value="Unassembled WGS sequence"/>
</dbReference>
<evidence type="ECO:0000313" key="2">
    <source>
        <dbReference type="EMBL" id="NKC32385.1"/>
    </source>
</evidence>
<name>A0ABX1E6M4_9PROT</name>
<dbReference type="InterPro" id="IPR045394">
    <property type="entry name" value="Abhydrolase_dom"/>
</dbReference>
<gene>
    <name evidence="2" type="ORF">HEQ75_16090</name>
</gene>